<dbReference type="EMBL" id="GBXM01032234">
    <property type="protein sequence ID" value="JAH76343.1"/>
    <property type="molecule type" value="Transcribed_RNA"/>
</dbReference>
<accession>A0A0E9VGM7</accession>
<dbReference type="AlphaFoldDB" id="A0A0E9VGM7"/>
<protein>
    <submittedName>
        <fullName evidence="2">Uncharacterized protein</fullName>
    </submittedName>
</protein>
<reference evidence="2" key="1">
    <citation type="submission" date="2014-11" db="EMBL/GenBank/DDBJ databases">
        <authorList>
            <person name="Amaro Gonzalez C."/>
        </authorList>
    </citation>
    <scope>NUCLEOTIDE SEQUENCE</scope>
</reference>
<evidence type="ECO:0000256" key="1">
    <source>
        <dbReference type="SAM" id="MobiDB-lite"/>
    </source>
</evidence>
<sequence length="30" mass="3390">MRLKLIEKRKNPRTHRGGGGWGSTARDTLP</sequence>
<feature type="region of interest" description="Disordered" evidence="1">
    <location>
        <begin position="1"/>
        <end position="30"/>
    </location>
</feature>
<proteinExistence type="predicted"/>
<evidence type="ECO:0000313" key="2">
    <source>
        <dbReference type="EMBL" id="JAH76343.1"/>
    </source>
</evidence>
<reference evidence="2" key="2">
    <citation type="journal article" date="2015" name="Fish Shellfish Immunol.">
        <title>Early steps in the European eel (Anguilla anguilla)-Vibrio vulnificus interaction in the gills: Role of the RtxA13 toxin.</title>
        <authorList>
            <person name="Callol A."/>
            <person name="Pajuelo D."/>
            <person name="Ebbesson L."/>
            <person name="Teles M."/>
            <person name="MacKenzie S."/>
            <person name="Amaro C."/>
        </authorList>
    </citation>
    <scope>NUCLEOTIDE SEQUENCE</scope>
</reference>
<name>A0A0E9VGM7_ANGAN</name>
<organism evidence="2">
    <name type="scientific">Anguilla anguilla</name>
    <name type="common">European freshwater eel</name>
    <name type="synonym">Muraena anguilla</name>
    <dbReference type="NCBI Taxonomy" id="7936"/>
    <lineage>
        <taxon>Eukaryota</taxon>
        <taxon>Metazoa</taxon>
        <taxon>Chordata</taxon>
        <taxon>Craniata</taxon>
        <taxon>Vertebrata</taxon>
        <taxon>Euteleostomi</taxon>
        <taxon>Actinopterygii</taxon>
        <taxon>Neopterygii</taxon>
        <taxon>Teleostei</taxon>
        <taxon>Anguilliformes</taxon>
        <taxon>Anguillidae</taxon>
        <taxon>Anguilla</taxon>
    </lineage>
</organism>